<protein>
    <submittedName>
        <fullName evidence="2">Membrane-spanning protein</fullName>
    </submittedName>
</protein>
<evidence type="ECO:0000256" key="1">
    <source>
        <dbReference type="SAM" id="Phobius"/>
    </source>
</evidence>
<comment type="caution">
    <text evidence="2">The sequence shown here is derived from an EMBL/GenBank/DDBJ whole genome shotgun (WGS) entry which is preliminary data.</text>
</comment>
<dbReference type="STRING" id="157838.AN964_10870"/>
<dbReference type="Proteomes" id="UP000051888">
    <property type="component" value="Unassembled WGS sequence"/>
</dbReference>
<keyword evidence="1" id="KW-0472">Membrane</keyword>
<name>A0A0Q3TJ28_9BACI</name>
<feature type="transmembrane region" description="Helical" evidence="1">
    <location>
        <begin position="91"/>
        <end position="112"/>
    </location>
</feature>
<accession>A0A0Q3TJ28</accession>
<gene>
    <name evidence="2" type="ORF">AN964_10870</name>
</gene>
<proteinExistence type="predicted"/>
<feature type="transmembrane region" description="Helical" evidence="1">
    <location>
        <begin position="7"/>
        <end position="26"/>
    </location>
</feature>
<keyword evidence="1" id="KW-0812">Transmembrane</keyword>
<keyword evidence="3" id="KW-1185">Reference proteome</keyword>
<feature type="transmembrane region" description="Helical" evidence="1">
    <location>
        <begin position="64"/>
        <end position="85"/>
    </location>
</feature>
<dbReference type="EMBL" id="LJJC01000004">
    <property type="protein sequence ID" value="KQL53950.1"/>
    <property type="molecule type" value="Genomic_DNA"/>
</dbReference>
<dbReference type="RefSeq" id="WP_055739692.1">
    <property type="nucleotide sequence ID" value="NZ_JAAIWL010000001.1"/>
</dbReference>
<feature type="transmembrane region" description="Helical" evidence="1">
    <location>
        <begin position="124"/>
        <end position="143"/>
    </location>
</feature>
<dbReference type="InterPro" id="IPR014509">
    <property type="entry name" value="YjdF-like"/>
</dbReference>
<evidence type="ECO:0000313" key="3">
    <source>
        <dbReference type="Proteomes" id="UP000051888"/>
    </source>
</evidence>
<reference evidence="2 3" key="1">
    <citation type="submission" date="2015-09" db="EMBL/GenBank/DDBJ databases">
        <title>Genome sequencing project for genomic taxonomy and phylogenomics of Bacillus-like bacteria.</title>
        <authorList>
            <person name="Liu B."/>
            <person name="Wang J."/>
            <person name="Zhu Y."/>
            <person name="Liu G."/>
            <person name="Chen Q."/>
            <person name="Chen Z."/>
            <person name="Lan J."/>
            <person name="Che J."/>
            <person name="Ge C."/>
            <person name="Shi H."/>
            <person name="Pan Z."/>
            <person name="Liu X."/>
        </authorList>
    </citation>
    <scope>NUCLEOTIDE SEQUENCE [LARGE SCALE GENOMIC DNA]</scope>
    <source>
        <strain evidence="2 3">LMG 18435</strain>
    </source>
</reference>
<feature type="transmembrane region" description="Helical" evidence="1">
    <location>
        <begin position="32"/>
        <end position="52"/>
    </location>
</feature>
<dbReference type="AlphaFoldDB" id="A0A0Q3TJ28"/>
<evidence type="ECO:0000313" key="2">
    <source>
        <dbReference type="EMBL" id="KQL53950.1"/>
    </source>
</evidence>
<dbReference type="OrthoDB" id="4966203at2"/>
<sequence length="188" mass="21278">MKKWIIIFLATVFILFMAILTIFYLIKGDSSRWQVALGGIIVGAIPLCLLFLKENPFNIPTIIAYYVFLFCTTYLGSIASFYLHYNWWDSALHLYKGVFVGCIGITLIKVFIRKSVSPEISRWIIFLFVVSLAVIAGILWEVYEFLGDQFITQTMQRGGNTDTMIDLIAGLIGGLLIAIYGAVRKLRV</sequence>
<organism evidence="2 3">
    <name type="scientific">Heyndrickxia shackletonii</name>
    <dbReference type="NCBI Taxonomy" id="157838"/>
    <lineage>
        <taxon>Bacteria</taxon>
        <taxon>Bacillati</taxon>
        <taxon>Bacillota</taxon>
        <taxon>Bacilli</taxon>
        <taxon>Bacillales</taxon>
        <taxon>Bacillaceae</taxon>
        <taxon>Heyndrickxia</taxon>
    </lineage>
</organism>
<dbReference type="PATRIC" id="fig|157838.3.peg.2390"/>
<keyword evidence="1" id="KW-1133">Transmembrane helix</keyword>
<feature type="transmembrane region" description="Helical" evidence="1">
    <location>
        <begin position="163"/>
        <end position="183"/>
    </location>
</feature>
<dbReference type="Pfam" id="PF09997">
    <property type="entry name" value="DUF2238"/>
    <property type="match status" value="1"/>
</dbReference>